<feature type="compositionally biased region" description="Polar residues" evidence="7">
    <location>
        <begin position="212"/>
        <end position="225"/>
    </location>
</feature>
<evidence type="ECO:0000256" key="6">
    <source>
        <dbReference type="PROSITE-ProRule" id="PRU00146"/>
    </source>
</evidence>
<dbReference type="InterPro" id="IPR037869">
    <property type="entry name" value="Spp1/CFP1"/>
</dbReference>
<feature type="compositionally biased region" description="Basic and acidic residues" evidence="7">
    <location>
        <begin position="572"/>
        <end position="588"/>
    </location>
</feature>
<dbReference type="PANTHER" id="PTHR46174">
    <property type="entry name" value="CXXC-TYPE ZINC FINGER PROTEIN 1"/>
    <property type="match status" value="1"/>
</dbReference>
<keyword evidence="4" id="KW-0862">Zinc</keyword>
<evidence type="ECO:0000313" key="9">
    <source>
        <dbReference type="EMBL" id="KAK4508269.1"/>
    </source>
</evidence>
<dbReference type="EMBL" id="JAXOVC010000001">
    <property type="protein sequence ID" value="KAK4508269.1"/>
    <property type="molecule type" value="Genomic_DNA"/>
</dbReference>
<feature type="region of interest" description="Disordered" evidence="7">
    <location>
        <begin position="640"/>
        <end position="661"/>
    </location>
</feature>
<evidence type="ECO:0000256" key="4">
    <source>
        <dbReference type="ARBA" id="ARBA00022833"/>
    </source>
</evidence>
<feature type="region of interest" description="Disordered" evidence="7">
    <location>
        <begin position="485"/>
        <end position="512"/>
    </location>
</feature>
<keyword evidence="2" id="KW-0479">Metal-binding</keyword>
<feature type="region of interest" description="Disordered" evidence="7">
    <location>
        <begin position="1"/>
        <end position="375"/>
    </location>
</feature>
<gene>
    <name evidence="9" type="ORF">PRZ48_002007</name>
</gene>
<comment type="caution">
    <text evidence="9">The sequence shown here is derived from an EMBL/GenBank/DDBJ whole genome shotgun (WGS) entry which is preliminary data.</text>
</comment>
<sequence>MSLSLSSLLNPSPESAARGDEQSQSNALPPVQQVQSPEEQSQRPSSARSNDQQQISHPPSSTQEAAQALASLSESPAPPPQQWNGYSAQDQNGLERTRSWERRPSAYGDTIQLPPPVAGVTRKTSSPTLDQYHVASRSPEQRRPSVISPEQSHFTLPPIQNYAQPSDQRHESHASAAIPRDDGAHATQSSSAGAHDSEAQSYSHVEAAAQLKHQTSTVEEGTSTPALIKEESVTTPQPSSPVDIRRPSEMDASVKAVSALKNEHGLRQSPLRESSVPVPTTEVPETQSTVPKKRPAPAKTKKGTATTMKKAPPSKKRKVEPKRSTTPSSSRASKVPTFKGSSAKGTPANSSPAPSARSYSAEPNEDPYDDEDEDMEDISDSDVYCICRKPDNGTFMIGCDGTCDDWYHGKCVGIEERDKNLIDKYICPSCEKSGKVGQTTWKRMCRRGGCRQPARVGKTKNGSKGSKYCSDECGLQYYREMVARSRGREDPLKHRSSRRKPSIAEYEHGAADDDLGARGGALSAGEVKALLNVSNTADDFRKLGDGVLSPPATPDGKEQDKKGSEYTESEQEALKRIAGEKEEARHRHATLKDRLKFVTMVKQAASRVVAEKELKSKDYCGYDPRLEWTEDRFLEWRKSEAGQQAFQQDTLPPPSSDDAETPAICDRKKCARHHDWNKLAVDDLRFEMQDNGDRMRGLDREEREIKERAAMRAKAGKIEGEGTVEVHGLGISTEAPPDRATNGVVELPKTNGFAETVEGGEPMVIDSA</sequence>
<keyword evidence="3 6" id="KW-0863">Zinc-finger</keyword>
<dbReference type="Pfam" id="PF00628">
    <property type="entry name" value="PHD"/>
    <property type="match status" value="1"/>
</dbReference>
<reference evidence="9 10" key="1">
    <citation type="journal article" date="2023" name="G3 (Bethesda)">
        <title>A chromosome-level genome assembly of Zasmidium syzygii isolated from banana leaves.</title>
        <authorList>
            <person name="van Westerhoven A.C."/>
            <person name="Mehrabi R."/>
            <person name="Talebi R."/>
            <person name="Steentjes M.B.F."/>
            <person name="Corcolon B."/>
            <person name="Chong P.A."/>
            <person name="Kema G.H.J."/>
            <person name="Seidl M.F."/>
        </authorList>
    </citation>
    <scope>NUCLEOTIDE SEQUENCE [LARGE SCALE GENOMIC DNA]</scope>
    <source>
        <strain evidence="9 10">P124</strain>
    </source>
</reference>
<comment type="subcellular location">
    <subcellularLocation>
        <location evidence="1">Nucleus</location>
    </subcellularLocation>
</comment>
<evidence type="ECO:0000256" key="2">
    <source>
        <dbReference type="ARBA" id="ARBA00022723"/>
    </source>
</evidence>
<proteinExistence type="predicted"/>
<dbReference type="Gene3D" id="3.30.40.10">
    <property type="entry name" value="Zinc/RING finger domain, C3HC4 (zinc finger)"/>
    <property type="match status" value="1"/>
</dbReference>
<dbReference type="InterPro" id="IPR011011">
    <property type="entry name" value="Znf_FYVE_PHD"/>
</dbReference>
<keyword evidence="5" id="KW-0539">Nucleus</keyword>
<feature type="domain" description="PHD-type" evidence="8">
    <location>
        <begin position="382"/>
        <end position="433"/>
    </location>
</feature>
<dbReference type="InterPro" id="IPR019786">
    <property type="entry name" value="Zinc_finger_PHD-type_CS"/>
</dbReference>
<evidence type="ECO:0000256" key="7">
    <source>
        <dbReference type="SAM" id="MobiDB-lite"/>
    </source>
</evidence>
<evidence type="ECO:0000259" key="8">
    <source>
        <dbReference type="PROSITE" id="PS50016"/>
    </source>
</evidence>
<feature type="region of interest" description="Disordered" evidence="7">
    <location>
        <begin position="541"/>
        <end position="588"/>
    </location>
</feature>
<dbReference type="Proteomes" id="UP001305779">
    <property type="component" value="Unassembled WGS sequence"/>
</dbReference>
<feature type="compositionally biased region" description="Acidic residues" evidence="7">
    <location>
        <begin position="363"/>
        <end position="375"/>
    </location>
</feature>
<dbReference type="PROSITE" id="PS50016">
    <property type="entry name" value="ZF_PHD_2"/>
    <property type="match status" value="1"/>
</dbReference>
<organism evidence="9 10">
    <name type="scientific">Zasmidium cellare</name>
    <name type="common">Wine cellar mold</name>
    <name type="synonym">Racodium cellare</name>
    <dbReference type="NCBI Taxonomy" id="395010"/>
    <lineage>
        <taxon>Eukaryota</taxon>
        <taxon>Fungi</taxon>
        <taxon>Dikarya</taxon>
        <taxon>Ascomycota</taxon>
        <taxon>Pezizomycotina</taxon>
        <taxon>Dothideomycetes</taxon>
        <taxon>Dothideomycetidae</taxon>
        <taxon>Mycosphaerellales</taxon>
        <taxon>Mycosphaerellaceae</taxon>
        <taxon>Zasmidium</taxon>
    </lineage>
</organism>
<feature type="compositionally biased region" description="Low complexity" evidence="7">
    <location>
        <begin position="60"/>
        <end position="75"/>
    </location>
</feature>
<evidence type="ECO:0000256" key="1">
    <source>
        <dbReference type="ARBA" id="ARBA00004123"/>
    </source>
</evidence>
<evidence type="ECO:0000313" key="10">
    <source>
        <dbReference type="Proteomes" id="UP001305779"/>
    </source>
</evidence>
<feature type="compositionally biased region" description="Basic and acidic residues" evidence="7">
    <location>
        <begin position="93"/>
        <end position="104"/>
    </location>
</feature>
<protein>
    <recommendedName>
        <fullName evidence="8">PHD-type domain-containing protein</fullName>
    </recommendedName>
</protein>
<dbReference type="PANTHER" id="PTHR46174:SF1">
    <property type="entry name" value="CXXC-TYPE ZINC FINGER PROTEIN 1"/>
    <property type="match status" value="1"/>
</dbReference>
<feature type="compositionally biased region" description="Basic residues" evidence="7">
    <location>
        <begin position="291"/>
        <end position="302"/>
    </location>
</feature>
<dbReference type="SMART" id="SM00249">
    <property type="entry name" value="PHD"/>
    <property type="match status" value="1"/>
</dbReference>
<feature type="compositionally biased region" description="Low complexity" evidence="7">
    <location>
        <begin position="29"/>
        <end position="46"/>
    </location>
</feature>
<evidence type="ECO:0000256" key="3">
    <source>
        <dbReference type="ARBA" id="ARBA00022771"/>
    </source>
</evidence>
<dbReference type="InterPro" id="IPR013083">
    <property type="entry name" value="Znf_RING/FYVE/PHD"/>
</dbReference>
<evidence type="ECO:0000256" key="5">
    <source>
        <dbReference type="ARBA" id="ARBA00023242"/>
    </source>
</evidence>
<feature type="compositionally biased region" description="Basic and acidic residues" evidence="7">
    <location>
        <begin position="555"/>
        <end position="565"/>
    </location>
</feature>
<accession>A0ABR0F2T6</accession>
<dbReference type="PROSITE" id="PS01359">
    <property type="entry name" value="ZF_PHD_1"/>
    <property type="match status" value="1"/>
</dbReference>
<feature type="compositionally biased region" description="Polar residues" evidence="7">
    <location>
        <begin position="641"/>
        <end position="650"/>
    </location>
</feature>
<feature type="compositionally biased region" description="Basic and acidic residues" evidence="7">
    <location>
        <begin position="167"/>
        <end position="184"/>
    </location>
</feature>
<feature type="compositionally biased region" description="Low complexity" evidence="7">
    <location>
        <begin position="347"/>
        <end position="362"/>
    </location>
</feature>
<dbReference type="InterPro" id="IPR019787">
    <property type="entry name" value="Znf_PHD-finger"/>
</dbReference>
<feature type="compositionally biased region" description="Polar residues" evidence="7">
    <location>
        <begin position="83"/>
        <end position="92"/>
    </location>
</feature>
<keyword evidence="10" id="KW-1185">Reference proteome</keyword>
<dbReference type="SUPFAM" id="SSF57903">
    <property type="entry name" value="FYVE/PHD zinc finger"/>
    <property type="match status" value="1"/>
</dbReference>
<feature type="compositionally biased region" description="Polar residues" evidence="7">
    <location>
        <begin position="47"/>
        <end position="59"/>
    </location>
</feature>
<name>A0ABR0F2T6_ZASCE</name>
<dbReference type="InterPro" id="IPR001965">
    <property type="entry name" value="Znf_PHD"/>
</dbReference>